<accession>A0A7J4J1L8</accession>
<comment type="caution">
    <text evidence="1">The sequence shown here is derived from an EMBL/GenBank/DDBJ whole genome shotgun (WGS) entry which is preliminary data.</text>
</comment>
<gene>
    <name evidence="1" type="ORF">HA254_06985</name>
</gene>
<organism evidence="1 2">
    <name type="scientific">Candidatus Iainarchaeum sp</name>
    <dbReference type="NCBI Taxonomy" id="3101447"/>
    <lineage>
        <taxon>Archaea</taxon>
        <taxon>Candidatus Iainarchaeota</taxon>
        <taxon>Candidatus Iainarchaeia</taxon>
        <taxon>Candidatus Iainarchaeales</taxon>
        <taxon>Candidatus Iainarchaeaceae</taxon>
        <taxon>Candidatus Iainarchaeum</taxon>
    </lineage>
</organism>
<sequence>MLRVTARKMSGKAKVRFKAKLNSPAEYYSRPRFVDLPKGFSSSGRLNCEHIAFGRLMRTPYLWKDDGQTLYVGTLPNYVGSKGSAIVNWIPEERELELVSLWVPFLKRIRGNGGWITDEVIDLAKRRNALKVRATTSDSPEFFPMRQILERRGFQIAMRYPRIHSLIYEKSMDQ</sequence>
<dbReference type="SUPFAM" id="SSF55729">
    <property type="entry name" value="Acyl-CoA N-acyltransferases (Nat)"/>
    <property type="match status" value="1"/>
</dbReference>
<reference evidence="2" key="1">
    <citation type="journal article" date="2020" name="bioRxiv">
        <title>A rank-normalized archaeal taxonomy based on genome phylogeny resolves widespread incomplete and uneven classifications.</title>
        <authorList>
            <person name="Rinke C."/>
            <person name="Chuvochina M."/>
            <person name="Mussig A.J."/>
            <person name="Chaumeil P.-A."/>
            <person name="Waite D.W."/>
            <person name="Whitman W.B."/>
            <person name="Parks D.H."/>
            <person name="Hugenholtz P."/>
        </authorList>
    </citation>
    <scope>NUCLEOTIDE SEQUENCE [LARGE SCALE GENOMIC DNA]</scope>
</reference>
<proteinExistence type="predicted"/>
<dbReference type="Proteomes" id="UP000565078">
    <property type="component" value="Unassembled WGS sequence"/>
</dbReference>
<dbReference type="Gene3D" id="3.40.630.30">
    <property type="match status" value="1"/>
</dbReference>
<evidence type="ECO:0000313" key="2">
    <source>
        <dbReference type="Proteomes" id="UP000565078"/>
    </source>
</evidence>
<dbReference type="AlphaFoldDB" id="A0A7J4J1L8"/>
<evidence type="ECO:0000313" key="1">
    <source>
        <dbReference type="EMBL" id="HIH10379.1"/>
    </source>
</evidence>
<protein>
    <submittedName>
        <fullName evidence="1">Uncharacterized protein</fullName>
    </submittedName>
</protein>
<name>A0A7J4J1L8_9ARCH</name>
<dbReference type="EMBL" id="DUGC01000112">
    <property type="protein sequence ID" value="HIH10379.1"/>
    <property type="molecule type" value="Genomic_DNA"/>
</dbReference>
<dbReference type="InterPro" id="IPR016181">
    <property type="entry name" value="Acyl_CoA_acyltransferase"/>
</dbReference>